<evidence type="ECO:0000313" key="2">
    <source>
        <dbReference type="EMBL" id="KAF2008218.1"/>
    </source>
</evidence>
<feature type="compositionally biased region" description="Basic and acidic residues" evidence="1">
    <location>
        <begin position="416"/>
        <end position="461"/>
    </location>
</feature>
<feature type="compositionally biased region" description="Polar residues" evidence="1">
    <location>
        <begin position="508"/>
        <end position="517"/>
    </location>
</feature>
<sequence length="611" mass="68271">MAPFRNRLSREEKRRSVEDNNNKGDPNPFEWNHDRDQLIMTFPIHPLPSMQAPFEESMLDATGETGYAPFQNPAKPVEVRQQLLCRDSDAGELEWNFTYNCHWRNNPRGKFHPLLKTVTQIAFGVHLLHHQLEKSVADVADILLKHVNELDGFLQRANEDIEGSLRDMLFRRKCLKVPMEHVNEFDRLLDDRMYRAQLLDGNITIGRTINRMSEMLNDYLIDMSTLRDANQELDMYLNSLGDRWASDEDVARIHSAMCGNTVGWAQFLQSLVAKAEKLGVVLVQVSSYCNEIEKRCGAASRRSLVASRSSSRGSNPRDAARALRNFAENKPLPTVPNERPPFITFAGDRPTTPNEPLLQRRLSNSAAASKAAQIRPVAKSDSDDSLQERADNAELSKTNSASTIDVNPPRRNHLMQPEHDRSASRSASRHREQDQLHSRDASADTTPRPDRRPSDPHHNSDVNDTPASKRIVVRGGKGDHSPPLTGKDSAYSSVSGGSFASPIVQHPRSASAQSSHPRAQFGLFPSSAPSTPHQSLSGRYGAMSPALSPALSPPMSSEQSSFRSVQRSQTSLDNYNSSSSSSRRLLRRTSLSSLRRLFSKKKQSTVDTIAE</sequence>
<protein>
    <submittedName>
        <fullName evidence="2">Uncharacterized protein</fullName>
    </submittedName>
</protein>
<dbReference type="Proteomes" id="UP000799779">
    <property type="component" value="Unassembled WGS sequence"/>
</dbReference>
<accession>A0A6A5X5I0</accession>
<feature type="compositionally biased region" description="Polar residues" evidence="1">
    <location>
        <begin position="395"/>
        <end position="405"/>
    </location>
</feature>
<organism evidence="2 3">
    <name type="scientific">Amniculicola lignicola CBS 123094</name>
    <dbReference type="NCBI Taxonomy" id="1392246"/>
    <lineage>
        <taxon>Eukaryota</taxon>
        <taxon>Fungi</taxon>
        <taxon>Dikarya</taxon>
        <taxon>Ascomycota</taxon>
        <taxon>Pezizomycotina</taxon>
        <taxon>Dothideomycetes</taxon>
        <taxon>Pleosporomycetidae</taxon>
        <taxon>Pleosporales</taxon>
        <taxon>Amniculicolaceae</taxon>
        <taxon>Amniculicola</taxon>
    </lineage>
</organism>
<evidence type="ECO:0000313" key="3">
    <source>
        <dbReference type="Proteomes" id="UP000799779"/>
    </source>
</evidence>
<dbReference type="OrthoDB" id="5389734at2759"/>
<reference evidence="2" key="1">
    <citation type="journal article" date="2020" name="Stud. Mycol.">
        <title>101 Dothideomycetes genomes: a test case for predicting lifestyles and emergence of pathogens.</title>
        <authorList>
            <person name="Haridas S."/>
            <person name="Albert R."/>
            <person name="Binder M."/>
            <person name="Bloem J."/>
            <person name="Labutti K."/>
            <person name="Salamov A."/>
            <person name="Andreopoulos B."/>
            <person name="Baker S."/>
            <person name="Barry K."/>
            <person name="Bills G."/>
            <person name="Bluhm B."/>
            <person name="Cannon C."/>
            <person name="Castanera R."/>
            <person name="Culley D."/>
            <person name="Daum C."/>
            <person name="Ezra D."/>
            <person name="Gonzalez J."/>
            <person name="Henrissat B."/>
            <person name="Kuo A."/>
            <person name="Liang C."/>
            <person name="Lipzen A."/>
            <person name="Lutzoni F."/>
            <person name="Magnuson J."/>
            <person name="Mondo S."/>
            <person name="Nolan M."/>
            <person name="Ohm R."/>
            <person name="Pangilinan J."/>
            <person name="Park H.-J."/>
            <person name="Ramirez L."/>
            <person name="Alfaro M."/>
            <person name="Sun H."/>
            <person name="Tritt A."/>
            <person name="Yoshinaga Y."/>
            <person name="Zwiers L.-H."/>
            <person name="Turgeon B."/>
            <person name="Goodwin S."/>
            <person name="Spatafora J."/>
            <person name="Crous P."/>
            <person name="Grigoriev I."/>
        </authorList>
    </citation>
    <scope>NUCLEOTIDE SEQUENCE</scope>
    <source>
        <strain evidence="2">CBS 123094</strain>
    </source>
</reference>
<feature type="region of interest" description="Disordered" evidence="1">
    <location>
        <begin position="326"/>
        <end position="586"/>
    </location>
</feature>
<keyword evidence="3" id="KW-1185">Reference proteome</keyword>
<name>A0A6A5X5I0_9PLEO</name>
<dbReference type="EMBL" id="ML977556">
    <property type="protein sequence ID" value="KAF2008218.1"/>
    <property type="molecule type" value="Genomic_DNA"/>
</dbReference>
<gene>
    <name evidence="2" type="ORF">P154DRAFT_516921</name>
</gene>
<feature type="compositionally biased region" description="Low complexity" evidence="1">
    <location>
        <begin position="542"/>
        <end position="557"/>
    </location>
</feature>
<feature type="compositionally biased region" description="Polar residues" evidence="1">
    <location>
        <begin position="558"/>
        <end position="576"/>
    </location>
</feature>
<feature type="compositionally biased region" description="Low complexity" evidence="1">
    <location>
        <begin position="577"/>
        <end position="586"/>
    </location>
</feature>
<proteinExistence type="predicted"/>
<dbReference type="AlphaFoldDB" id="A0A6A5X5I0"/>
<feature type="compositionally biased region" description="Basic and acidic residues" evidence="1">
    <location>
        <begin position="378"/>
        <end position="394"/>
    </location>
</feature>
<evidence type="ECO:0000256" key="1">
    <source>
        <dbReference type="SAM" id="MobiDB-lite"/>
    </source>
</evidence>
<feature type="compositionally biased region" description="Polar residues" evidence="1">
    <location>
        <begin position="527"/>
        <end position="537"/>
    </location>
</feature>
<feature type="region of interest" description="Disordered" evidence="1">
    <location>
        <begin position="1"/>
        <end position="32"/>
    </location>
</feature>
<feature type="compositionally biased region" description="Basic and acidic residues" evidence="1">
    <location>
        <begin position="8"/>
        <end position="22"/>
    </location>
</feature>